<keyword evidence="1" id="KW-0472">Membrane</keyword>
<evidence type="ECO:0000256" key="1">
    <source>
        <dbReference type="SAM" id="Phobius"/>
    </source>
</evidence>
<gene>
    <name evidence="3" type="ORF">EGC76_04840</name>
</gene>
<accession>A0A443Z4P2</accession>
<organism evidence="3 4">
    <name type="scientific">Pseudidiomarina gelatinasegens</name>
    <dbReference type="NCBI Taxonomy" id="2487740"/>
    <lineage>
        <taxon>Bacteria</taxon>
        <taxon>Pseudomonadati</taxon>
        <taxon>Pseudomonadota</taxon>
        <taxon>Gammaproteobacteria</taxon>
        <taxon>Alteromonadales</taxon>
        <taxon>Idiomarinaceae</taxon>
        <taxon>Pseudidiomarina</taxon>
    </lineage>
</organism>
<evidence type="ECO:0000259" key="2">
    <source>
        <dbReference type="Pfam" id="PF09835"/>
    </source>
</evidence>
<keyword evidence="1" id="KW-1133">Transmembrane helix</keyword>
<protein>
    <submittedName>
        <fullName evidence="3">DUF2062 domain-containing protein</fullName>
    </submittedName>
</protein>
<dbReference type="Pfam" id="PF09835">
    <property type="entry name" value="DUF2062"/>
    <property type="match status" value="1"/>
</dbReference>
<dbReference type="PANTHER" id="PTHR40547:SF1">
    <property type="entry name" value="SLL0298 PROTEIN"/>
    <property type="match status" value="1"/>
</dbReference>
<dbReference type="Proteomes" id="UP000288789">
    <property type="component" value="Unassembled WGS sequence"/>
</dbReference>
<feature type="transmembrane region" description="Helical" evidence="1">
    <location>
        <begin position="46"/>
        <end position="68"/>
    </location>
</feature>
<dbReference type="OrthoDB" id="9786029at2"/>
<dbReference type="PANTHER" id="PTHR40547">
    <property type="entry name" value="SLL0298 PROTEIN"/>
    <property type="match status" value="1"/>
</dbReference>
<name>A0A443Z4P2_9GAMM</name>
<reference evidence="3 4" key="1">
    <citation type="submission" date="2018-12" db="EMBL/GenBank/DDBJ databases">
        <authorList>
            <person name="Li A."/>
            <person name="Zhang M."/>
            <person name="Zhu H."/>
        </authorList>
    </citation>
    <scope>NUCLEOTIDE SEQUENCE [LARGE SCALE GENOMIC DNA]</scope>
    <source>
        <strain evidence="3 4">R04H25</strain>
    </source>
</reference>
<sequence length="181" mass="20482">MPRKFIQRIMPNHETVRNSRSLQVFGKLLHDANLWHLNRRSAAGGFAVGLFCAFIPVPFQMVLAAAAAIPFRVNLPLSVALVWVSNPITMPVLFYFCYLIGTWLLGQPSQAFAFELSWQWLGHSITTIGPAFLLGCLIMAIVSSLVGYFTISLLWRQSVVSAWRERAQRMLEKAKQHKSKH</sequence>
<evidence type="ECO:0000313" key="3">
    <source>
        <dbReference type="EMBL" id="RWU11594.1"/>
    </source>
</evidence>
<feature type="transmembrane region" description="Helical" evidence="1">
    <location>
        <begin position="127"/>
        <end position="151"/>
    </location>
</feature>
<evidence type="ECO:0000313" key="4">
    <source>
        <dbReference type="Proteomes" id="UP000288789"/>
    </source>
</evidence>
<feature type="domain" description="DUF2062" evidence="2">
    <location>
        <begin position="23"/>
        <end position="164"/>
    </location>
</feature>
<dbReference type="AlphaFoldDB" id="A0A443Z4P2"/>
<keyword evidence="1" id="KW-0812">Transmembrane</keyword>
<dbReference type="RefSeq" id="WP_128351883.1">
    <property type="nucleotide sequence ID" value="NZ_CAXBCQ010000002.1"/>
</dbReference>
<keyword evidence="4" id="KW-1185">Reference proteome</keyword>
<comment type="caution">
    <text evidence="3">The sequence shown here is derived from an EMBL/GenBank/DDBJ whole genome shotgun (WGS) entry which is preliminary data.</text>
</comment>
<dbReference type="EMBL" id="RSFE01000003">
    <property type="protein sequence ID" value="RWU11594.1"/>
    <property type="molecule type" value="Genomic_DNA"/>
</dbReference>
<feature type="transmembrane region" description="Helical" evidence="1">
    <location>
        <begin position="88"/>
        <end position="106"/>
    </location>
</feature>
<dbReference type="InterPro" id="IPR018639">
    <property type="entry name" value="DUF2062"/>
</dbReference>
<proteinExistence type="predicted"/>